<organism evidence="1 2">
    <name type="scientific">Trichoderma arundinaceum</name>
    <dbReference type="NCBI Taxonomy" id="490622"/>
    <lineage>
        <taxon>Eukaryota</taxon>
        <taxon>Fungi</taxon>
        <taxon>Dikarya</taxon>
        <taxon>Ascomycota</taxon>
        <taxon>Pezizomycotina</taxon>
        <taxon>Sordariomycetes</taxon>
        <taxon>Hypocreomycetidae</taxon>
        <taxon>Hypocreales</taxon>
        <taxon>Hypocreaceae</taxon>
        <taxon>Trichoderma</taxon>
    </lineage>
</organism>
<evidence type="ECO:0000313" key="2">
    <source>
        <dbReference type="Proteomes" id="UP000266272"/>
    </source>
</evidence>
<gene>
    <name evidence="1" type="ORF">TARUN_3758</name>
</gene>
<evidence type="ECO:0000313" key="1">
    <source>
        <dbReference type="EMBL" id="RFU78511.1"/>
    </source>
</evidence>
<sequence length="305" mass="34532">MSSNSVTAFQPTLSDVLVVRAMLAQAVILPELVGTILDYAEYWARSTTKARLDVSIHAVSTGPGEFDYEGSRFLLRSYPVGLTERAYGGGDGDRSHGLAYPTTSIDPLPIDRPCDREFFQNLIRNASTHSQPARKVVFRFRSHDQGWTTDERTGPFITAKTWFDAGIERFDAGHTCGQCADMRQLPVCKLRSIEPQIKKVIHHDEGHEYQYSTTPWRGPREIQRNKMASSEWADYEVTWTCWDVVPSNSAEAQRLMEQGKGKMDGDGQFVRNLRLGDIITVWGRAMHRGWVNTVQSVQIDVYWAI</sequence>
<dbReference type="OrthoDB" id="66095at2759"/>
<dbReference type="Proteomes" id="UP000266272">
    <property type="component" value="Unassembled WGS sequence"/>
</dbReference>
<dbReference type="STRING" id="490622.A0A395NRF2"/>
<reference evidence="1 2" key="1">
    <citation type="journal article" date="2018" name="PLoS Pathog.">
        <title>Evolution of structural diversity of trichothecenes, a family of toxins produced by plant pathogenic and entomopathogenic fungi.</title>
        <authorList>
            <person name="Proctor R.H."/>
            <person name="McCormick S.P."/>
            <person name="Kim H.S."/>
            <person name="Cardoza R.E."/>
            <person name="Stanley A.M."/>
            <person name="Lindo L."/>
            <person name="Kelly A."/>
            <person name="Brown D.W."/>
            <person name="Lee T."/>
            <person name="Vaughan M.M."/>
            <person name="Alexander N.J."/>
            <person name="Busman M."/>
            <person name="Gutierrez S."/>
        </authorList>
    </citation>
    <scope>NUCLEOTIDE SEQUENCE [LARGE SCALE GENOMIC DNA]</scope>
    <source>
        <strain evidence="1 2">IBT 40837</strain>
    </source>
</reference>
<dbReference type="EMBL" id="PXOA01000209">
    <property type="protein sequence ID" value="RFU78511.1"/>
    <property type="molecule type" value="Genomic_DNA"/>
</dbReference>
<dbReference type="AlphaFoldDB" id="A0A395NRF2"/>
<comment type="caution">
    <text evidence="1">The sequence shown here is derived from an EMBL/GenBank/DDBJ whole genome shotgun (WGS) entry which is preliminary data.</text>
</comment>
<accession>A0A395NRF2</accession>
<protein>
    <submittedName>
        <fullName evidence="1">Uncharacterized protein</fullName>
    </submittedName>
</protein>
<keyword evidence="2" id="KW-1185">Reference proteome</keyword>
<name>A0A395NRF2_TRIAR</name>
<proteinExistence type="predicted"/>